<evidence type="ECO:0000313" key="1">
    <source>
        <dbReference type="EMBL" id="TDX00446.1"/>
    </source>
</evidence>
<accession>A0A4R8DRI5</accession>
<dbReference type="Pfam" id="PF13376">
    <property type="entry name" value="OmdA"/>
    <property type="match status" value="1"/>
</dbReference>
<keyword evidence="2" id="KW-1185">Reference proteome</keyword>
<dbReference type="InterPro" id="IPR015018">
    <property type="entry name" value="DUF1905"/>
</dbReference>
<evidence type="ECO:0000313" key="2">
    <source>
        <dbReference type="Proteomes" id="UP000294498"/>
    </source>
</evidence>
<dbReference type="Proteomes" id="UP000294498">
    <property type="component" value="Unassembled WGS sequence"/>
</dbReference>
<dbReference type="Gene3D" id="2.40.30.100">
    <property type="entry name" value="AF2212/PG0164-like"/>
    <property type="match status" value="1"/>
</dbReference>
<dbReference type="RefSeq" id="WP_133992120.1">
    <property type="nucleotide sequence ID" value="NZ_SODV01000001.1"/>
</dbReference>
<name>A0A4R8DRI5_9BACT</name>
<dbReference type="SUPFAM" id="SSF141694">
    <property type="entry name" value="AF2212/PG0164-like"/>
    <property type="match status" value="1"/>
</dbReference>
<proteinExistence type="predicted"/>
<dbReference type="Pfam" id="PF08922">
    <property type="entry name" value="DUF1905"/>
    <property type="match status" value="1"/>
</dbReference>
<dbReference type="AlphaFoldDB" id="A0A4R8DRI5"/>
<dbReference type="EMBL" id="SODV01000001">
    <property type="protein sequence ID" value="TDX00446.1"/>
    <property type="molecule type" value="Genomic_DNA"/>
</dbReference>
<comment type="caution">
    <text evidence="1">The sequence shown here is derived from an EMBL/GenBank/DDBJ whole genome shotgun (WGS) entry which is preliminary data.</text>
</comment>
<dbReference type="InterPro" id="IPR037079">
    <property type="entry name" value="AF2212/PG0164-like_sf"/>
</dbReference>
<dbReference type="OrthoDB" id="680797at2"/>
<reference evidence="1 2" key="1">
    <citation type="submission" date="2019-03" db="EMBL/GenBank/DDBJ databases">
        <title>Genomic Encyclopedia of Type Strains, Phase IV (KMG-IV): sequencing the most valuable type-strain genomes for metagenomic binning, comparative biology and taxonomic classification.</title>
        <authorList>
            <person name="Goeker M."/>
        </authorList>
    </citation>
    <scope>NUCLEOTIDE SEQUENCE [LARGE SCALE GENOMIC DNA]</scope>
    <source>
        <strain evidence="1 2">DSM 100059</strain>
    </source>
</reference>
<protein>
    <submittedName>
        <fullName evidence="1">Bacteriocin resistance YdeI/OmpD-like protein</fullName>
    </submittedName>
</protein>
<sequence>MITFKAVIEQFQDMGEKTGWRYIRVPAAASAKLQPGRKTSFRVKGFLDEHPIEGVALIPMGEGEFIIAINAQMRKAVRKQKGATLSVRLELDEKPFVICADLMESLQDEPKALAFFKTLPPGHQRYFSKWIDSAKTEPTRVKRIAQAVNALSRSLGYSGMLRALKAEQG</sequence>
<organism evidence="1 2">
    <name type="scientific">Dinghuibacter silviterrae</name>
    <dbReference type="NCBI Taxonomy" id="1539049"/>
    <lineage>
        <taxon>Bacteria</taxon>
        <taxon>Pseudomonadati</taxon>
        <taxon>Bacteroidota</taxon>
        <taxon>Chitinophagia</taxon>
        <taxon>Chitinophagales</taxon>
        <taxon>Chitinophagaceae</taxon>
        <taxon>Dinghuibacter</taxon>
    </lineage>
</organism>
<gene>
    <name evidence="1" type="ORF">EDB95_1470</name>
</gene>